<keyword evidence="2" id="KW-1185">Reference proteome</keyword>
<comment type="caution">
    <text evidence="1">The sequence shown here is derived from an EMBL/GenBank/DDBJ whole genome shotgun (WGS) entry which is preliminary data.</text>
</comment>
<accession>A0A9P6BY03</accession>
<reference evidence="1" key="1">
    <citation type="submission" date="2020-11" db="EMBL/GenBank/DDBJ databases">
        <authorList>
            <consortium name="DOE Joint Genome Institute"/>
            <person name="Ahrendt S."/>
            <person name="Riley R."/>
            <person name="Andreopoulos W."/>
            <person name="Labutti K."/>
            <person name="Pangilinan J."/>
            <person name="Ruiz-Duenas F.J."/>
            <person name="Barrasa J.M."/>
            <person name="Sanchez-Garcia M."/>
            <person name="Camarero S."/>
            <person name="Miyauchi S."/>
            <person name="Serrano A."/>
            <person name="Linde D."/>
            <person name="Babiker R."/>
            <person name="Drula E."/>
            <person name="Ayuso-Fernandez I."/>
            <person name="Pacheco R."/>
            <person name="Padilla G."/>
            <person name="Ferreira P."/>
            <person name="Barriuso J."/>
            <person name="Kellner H."/>
            <person name="Castanera R."/>
            <person name="Alfaro M."/>
            <person name="Ramirez L."/>
            <person name="Pisabarro A.G."/>
            <person name="Kuo A."/>
            <person name="Tritt A."/>
            <person name="Lipzen A."/>
            <person name="He G."/>
            <person name="Yan M."/>
            <person name="Ng V."/>
            <person name="Cullen D."/>
            <person name="Martin F."/>
            <person name="Rosso M.-N."/>
            <person name="Henrissat B."/>
            <person name="Hibbett D."/>
            <person name="Martinez A.T."/>
            <person name="Grigoriev I.V."/>
        </authorList>
    </citation>
    <scope>NUCLEOTIDE SEQUENCE</scope>
    <source>
        <strain evidence="1">MF-IS2</strain>
    </source>
</reference>
<dbReference type="AlphaFoldDB" id="A0A9P6BY03"/>
<gene>
    <name evidence="1" type="ORF">P691DRAFT_333406</name>
</gene>
<protein>
    <submittedName>
        <fullName evidence="1">Uncharacterized protein</fullName>
    </submittedName>
</protein>
<sequence>MVEVRDLLQYLLVVVNDFHLAIDALQESYPLSEALHTIRQLRDAVRKQCREIEAAFLDIDECARTYSSIISAMTAEKAQANRRIAYIELRLESTLREFRKIDSGFTMGEKYFKQAVEGIGSVVQGLELGKKRSEEPH</sequence>
<name>A0A9P6BY03_9AGAR</name>
<proteinExistence type="predicted"/>
<dbReference type="Proteomes" id="UP000807342">
    <property type="component" value="Unassembled WGS sequence"/>
</dbReference>
<evidence type="ECO:0000313" key="2">
    <source>
        <dbReference type="Proteomes" id="UP000807342"/>
    </source>
</evidence>
<organism evidence="1 2">
    <name type="scientific">Macrolepiota fuliginosa MF-IS2</name>
    <dbReference type="NCBI Taxonomy" id="1400762"/>
    <lineage>
        <taxon>Eukaryota</taxon>
        <taxon>Fungi</taxon>
        <taxon>Dikarya</taxon>
        <taxon>Basidiomycota</taxon>
        <taxon>Agaricomycotina</taxon>
        <taxon>Agaricomycetes</taxon>
        <taxon>Agaricomycetidae</taxon>
        <taxon>Agaricales</taxon>
        <taxon>Agaricineae</taxon>
        <taxon>Agaricaceae</taxon>
        <taxon>Macrolepiota</taxon>
    </lineage>
</organism>
<dbReference type="EMBL" id="MU151363">
    <property type="protein sequence ID" value="KAF9444591.1"/>
    <property type="molecule type" value="Genomic_DNA"/>
</dbReference>
<evidence type="ECO:0000313" key="1">
    <source>
        <dbReference type="EMBL" id="KAF9444591.1"/>
    </source>
</evidence>